<keyword evidence="3" id="KW-1185">Reference proteome</keyword>
<evidence type="ECO:0000256" key="1">
    <source>
        <dbReference type="SAM" id="SignalP"/>
    </source>
</evidence>
<dbReference type="PANTHER" id="PTHR45749:SF21">
    <property type="entry name" value="DUF4371 DOMAIN-CONTAINING PROTEIN"/>
    <property type="match status" value="1"/>
</dbReference>
<feature type="signal peptide" evidence="1">
    <location>
        <begin position="1"/>
        <end position="22"/>
    </location>
</feature>
<evidence type="ECO:0000313" key="2">
    <source>
        <dbReference type="EMBL" id="OAF65484.1"/>
    </source>
</evidence>
<proteinExistence type="predicted"/>
<protein>
    <recommendedName>
        <fullName evidence="4">HAT C-terminal dimerisation domain-containing protein</fullName>
    </recommendedName>
</protein>
<evidence type="ECO:0008006" key="4">
    <source>
        <dbReference type="Google" id="ProtNLM"/>
    </source>
</evidence>
<feature type="chain" id="PRO_5008056713" description="HAT C-terminal dimerisation domain-containing protein" evidence="1">
    <location>
        <begin position="23"/>
        <end position="559"/>
    </location>
</feature>
<sequence>MHRHLGVLLTLLFLTLLKCTLARKCSIYGLCSNDKSKYAVVNMKPVDHSKNVEFVNLFNKTCPDTYAKYRVKNIYCHILVKMNHHALQNWLRVNSFEKRQNNRVLCKIYNRLYKIHKYDLARDVRSKTDSETLYINIKAFFESININISKCFAIGTDGASNLRGIRNSLYTKIRQDNPNLILIKCPDDINFIICETFNFFKSHLRFRQYKNLYMIINDERSPLRFIPINKTRWLVRTSVIKILTDQWDVLKTYLCLNITDERSSCAENLLNLFNNTNYLYFIFLNPIVRAFENINKNFQSDKCDPSRLLDEIIIDIFIDPEDPTNSKSLDQMDIGSLPRQLIGAHIEINTNVLVTMRYFLLGNTKKHRFSNDTPPLPKFLKISHDFTDQILEAFISADIPLYKLINPKIKALFNDIIINRAKAAVNQLGLDNALIQICTYLYLLDVIEMDQESSFSIEKAYNVLCNLSFDSDTCNINDYINKRLTKNDIYAIMNNLDSNKSSILYHSLRNAPFTFVSVERNFSLSKKMVTKQRPLAPENIQKYIILYHKNKYSINYPFA</sequence>
<reference evidence="2 3" key="1">
    <citation type="submission" date="2016-04" db="EMBL/GenBank/DDBJ databases">
        <title>The genome of Intoshia linei affirms orthonectids as highly simplified spiralians.</title>
        <authorList>
            <person name="Mikhailov K.V."/>
            <person name="Slusarev G.S."/>
            <person name="Nikitin M.A."/>
            <person name="Logacheva M.D."/>
            <person name="Penin A."/>
            <person name="Aleoshin V."/>
            <person name="Panchin Y.V."/>
        </authorList>
    </citation>
    <scope>NUCLEOTIDE SEQUENCE [LARGE SCALE GENOMIC DNA]</scope>
    <source>
        <strain evidence="2">Intl2013</strain>
        <tissue evidence="2">Whole animal</tissue>
    </source>
</reference>
<dbReference type="AlphaFoldDB" id="A0A177AW99"/>
<dbReference type="Proteomes" id="UP000078046">
    <property type="component" value="Unassembled WGS sequence"/>
</dbReference>
<dbReference type="PANTHER" id="PTHR45749">
    <property type="match status" value="1"/>
</dbReference>
<accession>A0A177AW99</accession>
<evidence type="ECO:0000313" key="3">
    <source>
        <dbReference type="Proteomes" id="UP000078046"/>
    </source>
</evidence>
<dbReference type="OrthoDB" id="10000786at2759"/>
<comment type="caution">
    <text evidence="2">The sequence shown here is derived from an EMBL/GenBank/DDBJ whole genome shotgun (WGS) entry which is preliminary data.</text>
</comment>
<organism evidence="2 3">
    <name type="scientific">Intoshia linei</name>
    <dbReference type="NCBI Taxonomy" id="1819745"/>
    <lineage>
        <taxon>Eukaryota</taxon>
        <taxon>Metazoa</taxon>
        <taxon>Spiralia</taxon>
        <taxon>Lophotrochozoa</taxon>
        <taxon>Mesozoa</taxon>
        <taxon>Orthonectida</taxon>
        <taxon>Rhopaluridae</taxon>
        <taxon>Intoshia</taxon>
    </lineage>
</organism>
<dbReference type="EMBL" id="LWCA01001268">
    <property type="protein sequence ID" value="OAF65484.1"/>
    <property type="molecule type" value="Genomic_DNA"/>
</dbReference>
<name>A0A177AW99_9BILA</name>
<gene>
    <name evidence="2" type="ORF">A3Q56_06773</name>
</gene>
<dbReference type="InterPro" id="IPR012337">
    <property type="entry name" value="RNaseH-like_sf"/>
</dbReference>
<dbReference type="SUPFAM" id="SSF53098">
    <property type="entry name" value="Ribonuclease H-like"/>
    <property type="match status" value="1"/>
</dbReference>
<keyword evidence="1" id="KW-0732">Signal</keyword>